<protein>
    <submittedName>
        <fullName evidence="4">DnaJ subfamily C member 27</fullName>
    </submittedName>
</protein>
<comment type="similarity">
    <text evidence="1">Belongs to the small GTPase superfamily. Rab family.</text>
</comment>
<keyword evidence="5" id="KW-1185">Reference proteome</keyword>
<feature type="region of interest" description="Disordered" evidence="2">
    <location>
        <begin position="186"/>
        <end position="252"/>
    </location>
</feature>
<evidence type="ECO:0000259" key="3">
    <source>
        <dbReference type="PROSITE" id="PS50076"/>
    </source>
</evidence>
<dbReference type="PROSITE" id="PS51421">
    <property type="entry name" value="RAS"/>
    <property type="match status" value="1"/>
</dbReference>
<dbReference type="InterPro" id="IPR005225">
    <property type="entry name" value="Small_GTP-bd"/>
</dbReference>
<dbReference type="FunFam" id="3.40.50.300:FF:001447">
    <property type="entry name" value="Ras-related protein Rab-1B"/>
    <property type="match status" value="1"/>
</dbReference>
<dbReference type="SUPFAM" id="SSF46565">
    <property type="entry name" value="Chaperone J-domain"/>
    <property type="match status" value="1"/>
</dbReference>
<dbReference type="Pfam" id="PF00226">
    <property type="entry name" value="DnaJ"/>
    <property type="match status" value="1"/>
</dbReference>
<feature type="domain" description="J" evidence="3">
    <location>
        <begin position="266"/>
        <end position="322"/>
    </location>
</feature>
<accession>A0A8J4WIE2</accession>
<dbReference type="NCBIfam" id="TIGR00231">
    <property type="entry name" value="small_GTP"/>
    <property type="match status" value="1"/>
</dbReference>
<dbReference type="PRINTS" id="PR00449">
    <property type="entry name" value="RASTRNSFRMNG"/>
</dbReference>
<sequence>MPTESYNKRNVKLISLGNAGTGKVITCLIKRFCEKRFVPKYLPTIGIDFGVMKTTLQNQDVKLNIFDMAGDAVFFEVRNEFYEDSTGAILVFDVTKYLTFESLDFWIKEVVSEAGNRQANNMVICVCGNKVDQPARCVSYNEASQWCARRNLPYFETSALTGLGVTEAFNTLLDSIINPDAQYTEKSQWKRNTQKVETRASGAKVSLDENDPINLPSSSETNGSRSSKHTVPGQSKSPRNMSEHQHGTGFTQTQLNAVYRIRNARTNHERLGVTIYASKEDVNRAYRKLAFAVHPDKNFVPGSEEAFKLLVTARNALIQSESHPTAFKFHQKM</sequence>
<dbReference type="SMART" id="SM00174">
    <property type="entry name" value="RHO"/>
    <property type="match status" value="1"/>
</dbReference>
<dbReference type="PROSITE" id="PS51419">
    <property type="entry name" value="RAB"/>
    <property type="match status" value="1"/>
</dbReference>
<evidence type="ECO:0000256" key="2">
    <source>
        <dbReference type="SAM" id="MobiDB-lite"/>
    </source>
</evidence>
<evidence type="ECO:0000313" key="5">
    <source>
        <dbReference type="Proteomes" id="UP000748531"/>
    </source>
</evidence>
<dbReference type="EMBL" id="LUCH01002676">
    <property type="protein sequence ID" value="KAF5401139.1"/>
    <property type="molecule type" value="Genomic_DNA"/>
</dbReference>
<dbReference type="CDD" id="cd06257">
    <property type="entry name" value="DnaJ"/>
    <property type="match status" value="1"/>
</dbReference>
<comment type="caution">
    <text evidence="4">The sequence shown here is derived from an EMBL/GenBank/DDBJ whole genome shotgun (WGS) entry which is preliminary data.</text>
</comment>
<dbReference type="AlphaFoldDB" id="A0A8J4WIE2"/>
<name>A0A8J4WIE2_9TREM</name>
<dbReference type="InterPro" id="IPR001623">
    <property type="entry name" value="DnaJ_domain"/>
</dbReference>
<dbReference type="SMART" id="SM00173">
    <property type="entry name" value="RAS"/>
    <property type="match status" value="1"/>
</dbReference>
<feature type="compositionally biased region" description="Polar residues" evidence="2">
    <location>
        <begin position="215"/>
        <end position="225"/>
    </location>
</feature>
<dbReference type="InterPro" id="IPR050209">
    <property type="entry name" value="Rab_GTPases_membrane_traffic"/>
</dbReference>
<dbReference type="Proteomes" id="UP000748531">
    <property type="component" value="Unassembled WGS sequence"/>
</dbReference>
<organism evidence="4 5">
    <name type="scientific">Paragonimus heterotremus</name>
    <dbReference type="NCBI Taxonomy" id="100268"/>
    <lineage>
        <taxon>Eukaryota</taxon>
        <taxon>Metazoa</taxon>
        <taxon>Spiralia</taxon>
        <taxon>Lophotrochozoa</taxon>
        <taxon>Platyhelminthes</taxon>
        <taxon>Trematoda</taxon>
        <taxon>Digenea</taxon>
        <taxon>Plagiorchiida</taxon>
        <taxon>Troglotremata</taxon>
        <taxon>Troglotrematidae</taxon>
        <taxon>Paragonimus</taxon>
    </lineage>
</organism>
<dbReference type="PROSITE" id="PS50076">
    <property type="entry name" value="DNAJ_2"/>
    <property type="match status" value="1"/>
</dbReference>
<dbReference type="Pfam" id="PF00071">
    <property type="entry name" value="Ras"/>
    <property type="match status" value="1"/>
</dbReference>
<evidence type="ECO:0000256" key="1">
    <source>
        <dbReference type="ARBA" id="ARBA00006270"/>
    </source>
</evidence>
<dbReference type="SUPFAM" id="SSF52540">
    <property type="entry name" value="P-loop containing nucleoside triphosphate hydrolases"/>
    <property type="match status" value="1"/>
</dbReference>
<dbReference type="GO" id="GO:0005525">
    <property type="term" value="F:GTP binding"/>
    <property type="evidence" value="ECO:0007669"/>
    <property type="project" value="InterPro"/>
</dbReference>
<dbReference type="OrthoDB" id="8830751at2759"/>
<evidence type="ECO:0000313" key="4">
    <source>
        <dbReference type="EMBL" id="KAF5401139.1"/>
    </source>
</evidence>
<proteinExistence type="inferred from homology"/>
<dbReference type="InterPro" id="IPR001806">
    <property type="entry name" value="Small_GTPase"/>
</dbReference>
<dbReference type="PRINTS" id="PR00625">
    <property type="entry name" value="JDOMAIN"/>
</dbReference>
<gene>
    <name evidence="4" type="ORF">PHET_05161</name>
</gene>
<dbReference type="SMART" id="SM00176">
    <property type="entry name" value="RAN"/>
    <property type="match status" value="1"/>
</dbReference>
<dbReference type="SMART" id="SM00175">
    <property type="entry name" value="RAB"/>
    <property type="match status" value="1"/>
</dbReference>
<dbReference type="PANTHER" id="PTHR47979">
    <property type="entry name" value="DRAB11-RELATED"/>
    <property type="match status" value="1"/>
</dbReference>
<dbReference type="InterPro" id="IPR036869">
    <property type="entry name" value="J_dom_sf"/>
</dbReference>
<dbReference type="Gene3D" id="1.10.287.110">
    <property type="entry name" value="DnaJ domain"/>
    <property type="match status" value="1"/>
</dbReference>
<dbReference type="Gene3D" id="3.40.50.300">
    <property type="entry name" value="P-loop containing nucleotide triphosphate hydrolases"/>
    <property type="match status" value="1"/>
</dbReference>
<dbReference type="SMART" id="SM00271">
    <property type="entry name" value="DnaJ"/>
    <property type="match status" value="1"/>
</dbReference>
<dbReference type="GO" id="GO:0003924">
    <property type="term" value="F:GTPase activity"/>
    <property type="evidence" value="ECO:0007669"/>
    <property type="project" value="InterPro"/>
</dbReference>
<dbReference type="InterPro" id="IPR027417">
    <property type="entry name" value="P-loop_NTPase"/>
</dbReference>
<reference evidence="4" key="1">
    <citation type="submission" date="2019-05" db="EMBL/GenBank/DDBJ databases">
        <title>Annotation for the trematode Paragonimus heterotremus.</title>
        <authorList>
            <person name="Choi Y.-J."/>
        </authorList>
    </citation>
    <scope>NUCLEOTIDE SEQUENCE</scope>
    <source>
        <strain evidence="4">LC</strain>
    </source>
</reference>